<keyword evidence="3 4" id="KW-0539">Nucleus</keyword>
<dbReference type="InterPro" id="IPR055129">
    <property type="entry name" value="YEATS_dom"/>
</dbReference>
<keyword evidence="2" id="KW-0804">Transcription</keyword>
<accession>A0A443NKW1</accession>
<dbReference type="Gene3D" id="2.60.40.1970">
    <property type="entry name" value="YEATS domain"/>
    <property type="match status" value="1"/>
</dbReference>
<protein>
    <submittedName>
        <fullName evidence="7">Transcription initiation factor TFIID subunit 14b</fullName>
    </submittedName>
</protein>
<keyword evidence="8" id="KW-1185">Reference proteome</keyword>
<dbReference type="GO" id="GO:0003743">
    <property type="term" value="F:translation initiation factor activity"/>
    <property type="evidence" value="ECO:0007669"/>
    <property type="project" value="UniProtKB-KW"/>
</dbReference>
<reference evidence="7 8" key="1">
    <citation type="journal article" date="2019" name="Nat. Plants">
        <title>Stout camphor tree genome fills gaps in understanding of flowering plant genome evolution.</title>
        <authorList>
            <person name="Chaw S.M."/>
            <person name="Liu Y.C."/>
            <person name="Wu Y.W."/>
            <person name="Wang H.Y."/>
            <person name="Lin C.I."/>
            <person name="Wu C.S."/>
            <person name="Ke H.M."/>
            <person name="Chang L.Y."/>
            <person name="Hsu C.Y."/>
            <person name="Yang H.T."/>
            <person name="Sudianto E."/>
            <person name="Hsu M.H."/>
            <person name="Wu K.P."/>
            <person name="Wang L.N."/>
            <person name="Leebens-Mack J.H."/>
            <person name="Tsai I.J."/>
        </authorList>
    </citation>
    <scope>NUCLEOTIDE SEQUENCE [LARGE SCALE GENOMIC DNA]</scope>
    <source>
        <strain evidence="8">cv. Chaw 1501</strain>
        <tissue evidence="7">Young leaves</tissue>
    </source>
</reference>
<name>A0A443NKW1_9MAGN</name>
<dbReference type="Proteomes" id="UP000283530">
    <property type="component" value="Unassembled WGS sequence"/>
</dbReference>
<evidence type="ECO:0000256" key="1">
    <source>
        <dbReference type="ARBA" id="ARBA00023015"/>
    </source>
</evidence>
<dbReference type="PANTHER" id="PTHR47573">
    <property type="entry name" value="PROTEIN AF-9 HOMOLOG"/>
    <property type="match status" value="1"/>
</dbReference>
<comment type="subcellular location">
    <subcellularLocation>
        <location evidence="4">Nucleus</location>
    </subcellularLocation>
</comment>
<evidence type="ECO:0000313" key="7">
    <source>
        <dbReference type="EMBL" id="RWR79192.1"/>
    </source>
</evidence>
<dbReference type="STRING" id="337451.A0A443NKW1"/>
<dbReference type="InterPro" id="IPR038704">
    <property type="entry name" value="YEAST_sf"/>
</dbReference>
<feature type="domain" description="YEATS" evidence="6">
    <location>
        <begin position="17"/>
        <end position="179"/>
    </location>
</feature>
<keyword evidence="1" id="KW-0805">Transcription regulation</keyword>
<evidence type="ECO:0000259" key="6">
    <source>
        <dbReference type="PROSITE" id="PS51037"/>
    </source>
</evidence>
<dbReference type="GO" id="GO:0006355">
    <property type="term" value="P:regulation of DNA-templated transcription"/>
    <property type="evidence" value="ECO:0007669"/>
    <property type="project" value="InterPro"/>
</dbReference>
<evidence type="ECO:0000256" key="2">
    <source>
        <dbReference type="ARBA" id="ARBA00023163"/>
    </source>
</evidence>
<keyword evidence="7" id="KW-0648">Protein biosynthesis</keyword>
<dbReference type="AlphaFoldDB" id="A0A443NKW1"/>
<dbReference type="InterPro" id="IPR005033">
    <property type="entry name" value="YEATS"/>
</dbReference>
<proteinExistence type="predicted"/>
<evidence type="ECO:0000256" key="5">
    <source>
        <dbReference type="SAM" id="MobiDB-lite"/>
    </source>
</evidence>
<dbReference type="OrthoDB" id="16041at2759"/>
<feature type="compositionally biased region" description="Basic and acidic residues" evidence="5">
    <location>
        <begin position="31"/>
        <end position="40"/>
    </location>
</feature>
<dbReference type="EMBL" id="QPKB01000003">
    <property type="protein sequence ID" value="RWR79192.1"/>
    <property type="molecule type" value="Genomic_DNA"/>
</dbReference>
<feature type="compositionally biased region" description="Basic and acidic residues" evidence="5">
    <location>
        <begin position="181"/>
        <end position="199"/>
    </location>
</feature>
<organism evidence="7 8">
    <name type="scientific">Cinnamomum micranthum f. kanehirae</name>
    <dbReference type="NCBI Taxonomy" id="337451"/>
    <lineage>
        <taxon>Eukaryota</taxon>
        <taxon>Viridiplantae</taxon>
        <taxon>Streptophyta</taxon>
        <taxon>Embryophyta</taxon>
        <taxon>Tracheophyta</taxon>
        <taxon>Spermatophyta</taxon>
        <taxon>Magnoliopsida</taxon>
        <taxon>Magnoliidae</taxon>
        <taxon>Laurales</taxon>
        <taxon>Lauraceae</taxon>
        <taxon>Cinnamomum</taxon>
    </lineage>
</organism>
<dbReference type="Pfam" id="PF03366">
    <property type="entry name" value="YEATS"/>
    <property type="match status" value="1"/>
</dbReference>
<keyword evidence="7" id="KW-0396">Initiation factor</keyword>
<dbReference type="CDD" id="cd16910">
    <property type="entry name" value="YEATS_TFIID14_like"/>
    <property type="match status" value="1"/>
</dbReference>
<gene>
    <name evidence="7" type="ORF">CKAN_00775500</name>
</gene>
<sequence>MPHTAPARKHGAGEQSDGNSSQKGQRAKMGRVTEEGEKKIQSKRLKDVEISIPIAYGTISFWLGKKAIYVRGATNEDLSAVIKRVVFHLHPSFNNPTRVIESAPFELSESGWGEFEIAITLVFHSDVSDKQLDLYHHLKLYPEDESGTQSTKKPVLVESYDEIVFSEPTEAFFARIQNHPHQIEHSSERRRGDTKEHSHSQWFTNFSEADELSKLSAARQQVQAHIAKLKRQLSMMDGQPQHLKLASASGQ</sequence>
<feature type="region of interest" description="Disordered" evidence="5">
    <location>
        <begin position="179"/>
        <end position="199"/>
    </location>
</feature>
<dbReference type="PROSITE" id="PS51037">
    <property type="entry name" value="YEATS"/>
    <property type="match status" value="1"/>
</dbReference>
<evidence type="ECO:0000313" key="8">
    <source>
        <dbReference type="Proteomes" id="UP000283530"/>
    </source>
</evidence>
<comment type="caution">
    <text evidence="7">The sequence shown here is derived from an EMBL/GenBank/DDBJ whole genome shotgun (WGS) entry which is preliminary data.</text>
</comment>
<feature type="compositionally biased region" description="Basic residues" evidence="5">
    <location>
        <begin position="1"/>
        <end position="10"/>
    </location>
</feature>
<feature type="region of interest" description="Disordered" evidence="5">
    <location>
        <begin position="1"/>
        <end position="40"/>
    </location>
</feature>
<evidence type="ECO:0000256" key="3">
    <source>
        <dbReference type="ARBA" id="ARBA00023242"/>
    </source>
</evidence>
<evidence type="ECO:0000256" key="4">
    <source>
        <dbReference type="PROSITE-ProRule" id="PRU00376"/>
    </source>
</evidence>
<dbReference type="PANTHER" id="PTHR47573:SF1">
    <property type="entry name" value="PROTEIN AF-9 HOMOLOG"/>
    <property type="match status" value="1"/>
</dbReference>
<dbReference type="GO" id="GO:0005634">
    <property type="term" value="C:nucleus"/>
    <property type="evidence" value="ECO:0007669"/>
    <property type="project" value="UniProtKB-SubCell"/>
</dbReference>